<dbReference type="KEGG" id="arac:E0W69_003705"/>
<accession>A0A5P2FZH6</accession>
<dbReference type="PANTHER" id="PTHR43772">
    <property type="entry name" value="ENDO-1,4-BETA-XYLANASE"/>
    <property type="match status" value="1"/>
</dbReference>
<comment type="similarity">
    <text evidence="1">Belongs to the glycosyl hydrolase 43 family.</text>
</comment>
<keyword evidence="3 6" id="KW-0378">Hydrolase</keyword>
<evidence type="ECO:0000313" key="7">
    <source>
        <dbReference type="Proteomes" id="UP000292424"/>
    </source>
</evidence>
<dbReference type="AlphaFoldDB" id="A0A5P2FZH6"/>
<proteinExistence type="inferred from homology"/>
<keyword evidence="5" id="KW-0326">Glycosidase</keyword>
<dbReference type="GO" id="GO:0045493">
    <property type="term" value="P:xylan catabolic process"/>
    <property type="evidence" value="ECO:0007669"/>
    <property type="project" value="UniProtKB-KW"/>
</dbReference>
<name>A0A5P2FZH6_9BACT</name>
<dbReference type="InterPro" id="IPR023296">
    <property type="entry name" value="Glyco_hydro_beta-prop_sf"/>
</dbReference>
<sequence length="638" mass="73612">MKHNKAIAFILFVLFTFIKKDNFAQNKDNTSAYLFVYFTGNAVTDESIHFGLSWDGYHYRALNKNEPILQSNLISETGGVRDPHILRSQDGRTFYMVVTDMTSNKGWNSNRGLTLLKSEDLIHWTSSVINIQKRFKNQDSLLRVWAPQTIYDPYAKKYMVYFSMKHGIGPDIIYYIYANNSFTDFEGEPKQLFYSPTNKSCIDGDIIYAKGLYHLFFKTEDETIKGLKIATSKFPNKDYVLDDKYVQQTDKPVEGAGVFPLNNNKGFILMYDMYSSGKYQFTYTKDLKNFKVVDQDVTMDFHPRHGTILPITKSEADRLIKKWGDSSFYYSSRNPVLKGFYADPDIIYSHQTDSFYLYPTSDGFKNWSGVYFQTFASKDLRHWKDDGKILELGKDVSWANRNAWAPTIAEKKIGNKYKYYFYYTAAQKIGVAESDHPNGPFKDLGKPLISEFPDGIHNGQIIDPAVFHDPISGKYFIYYGNGWMACAELNDDMTSIKENSTKIITPDKSFREGSYVIYRKEKYYFFWSVDDTRSPDYQVRYGYSNSPYGPITIPENNTILSKDTTIGILGTGHNSIIQIPGKDEWYIVYHRFKFPDGQKMGDEAGYNREVCIDALYFDKDGKILRVPPTTKGIDPVKL</sequence>
<protein>
    <submittedName>
        <fullName evidence="6">Family 43 glycosylhydrolase</fullName>
    </submittedName>
</protein>
<dbReference type="SUPFAM" id="SSF75005">
    <property type="entry name" value="Arabinanase/levansucrase/invertase"/>
    <property type="match status" value="2"/>
</dbReference>
<dbReference type="InterPro" id="IPR006710">
    <property type="entry name" value="Glyco_hydro_43"/>
</dbReference>
<reference evidence="6 7" key="1">
    <citation type="submission" date="2019-09" db="EMBL/GenBank/DDBJ databases">
        <title>Complete genome sequence of Arachidicoccus sp. B3-10 isolated from apple orchard soil.</title>
        <authorList>
            <person name="Kim H.S."/>
            <person name="Han K.-I."/>
            <person name="Suh M.K."/>
            <person name="Lee K.C."/>
            <person name="Eom M.K."/>
            <person name="Kim J.-S."/>
            <person name="Kang S.W."/>
            <person name="Sin Y."/>
            <person name="Lee J.-S."/>
        </authorList>
    </citation>
    <scope>NUCLEOTIDE SEQUENCE [LARGE SCALE GENOMIC DNA]</scope>
    <source>
        <strain evidence="6 7">B3-10</strain>
    </source>
</reference>
<evidence type="ECO:0000256" key="2">
    <source>
        <dbReference type="ARBA" id="ARBA00022651"/>
    </source>
</evidence>
<dbReference type="Gene3D" id="2.115.10.20">
    <property type="entry name" value="Glycosyl hydrolase domain, family 43"/>
    <property type="match status" value="2"/>
</dbReference>
<dbReference type="CDD" id="cd18828">
    <property type="entry name" value="GH43_BT3675-like"/>
    <property type="match status" value="1"/>
</dbReference>
<keyword evidence="4" id="KW-0119">Carbohydrate metabolism</keyword>
<dbReference type="GO" id="GO:0004553">
    <property type="term" value="F:hydrolase activity, hydrolyzing O-glycosyl compounds"/>
    <property type="evidence" value="ECO:0007669"/>
    <property type="project" value="InterPro"/>
</dbReference>
<evidence type="ECO:0000313" key="6">
    <source>
        <dbReference type="EMBL" id="QES87808.1"/>
    </source>
</evidence>
<gene>
    <name evidence="6" type="ORF">E0W69_003705</name>
</gene>
<evidence type="ECO:0000256" key="3">
    <source>
        <dbReference type="ARBA" id="ARBA00022801"/>
    </source>
</evidence>
<keyword evidence="2" id="KW-0858">Xylan degradation</keyword>
<dbReference type="InterPro" id="IPR052176">
    <property type="entry name" value="Glycosyl_Hydrlase_43_Enz"/>
</dbReference>
<dbReference type="Pfam" id="PF04616">
    <property type="entry name" value="Glyco_hydro_43"/>
    <property type="match status" value="2"/>
</dbReference>
<dbReference type="PANTHER" id="PTHR43772:SF2">
    <property type="entry name" value="PUTATIVE (AFU_ORTHOLOGUE AFUA_2G04480)-RELATED"/>
    <property type="match status" value="1"/>
</dbReference>
<dbReference type="CDD" id="cd08983">
    <property type="entry name" value="GH43_Bt3655-like"/>
    <property type="match status" value="1"/>
</dbReference>
<keyword evidence="2" id="KW-0624">Polysaccharide degradation</keyword>
<evidence type="ECO:0000256" key="1">
    <source>
        <dbReference type="ARBA" id="ARBA00009865"/>
    </source>
</evidence>
<dbReference type="Proteomes" id="UP000292424">
    <property type="component" value="Chromosome"/>
</dbReference>
<evidence type="ECO:0000256" key="5">
    <source>
        <dbReference type="ARBA" id="ARBA00023295"/>
    </source>
</evidence>
<dbReference type="OrthoDB" id="3308423at2"/>
<keyword evidence="7" id="KW-1185">Reference proteome</keyword>
<evidence type="ECO:0000256" key="4">
    <source>
        <dbReference type="ARBA" id="ARBA00023277"/>
    </source>
</evidence>
<dbReference type="RefSeq" id="WP_131328695.1">
    <property type="nucleotide sequence ID" value="NZ_CP044016.1"/>
</dbReference>
<dbReference type="EMBL" id="CP044016">
    <property type="protein sequence ID" value="QES87808.1"/>
    <property type="molecule type" value="Genomic_DNA"/>
</dbReference>
<organism evidence="6 7">
    <name type="scientific">Rhizosphaericola mali</name>
    <dbReference type="NCBI Taxonomy" id="2545455"/>
    <lineage>
        <taxon>Bacteria</taxon>
        <taxon>Pseudomonadati</taxon>
        <taxon>Bacteroidota</taxon>
        <taxon>Chitinophagia</taxon>
        <taxon>Chitinophagales</taxon>
        <taxon>Chitinophagaceae</taxon>
        <taxon>Rhizosphaericola</taxon>
    </lineage>
</organism>